<proteinExistence type="predicted"/>
<keyword evidence="3" id="KW-1185">Reference proteome</keyword>
<sequence>MAPTRPSQKKVGKKEAAVVAALAQEAKVLYKKRRYRDQKKDKVENLASNVKEWMEKKEEFLRMMKELDEKIEGAQKAIENEGRSSNELFTLYDFKLYDLEK</sequence>
<gene>
    <name evidence="2" type="ORF">G7Y89_g11698</name>
</gene>
<accession>A0A8H4W0E0</accession>
<keyword evidence="1" id="KW-0175">Coiled coil</keyword>
<comment type="caution">
    <text evidence="2">The sequence shown here is derived from an EMBL/GenBank/DDBJ whole genome shotgun (WGS) entry which is preliminary data.</text>
</comment>
<name>A0A8H4W0E0_9HELO</name>
<evidence type="ECO:0000313" key="3">
    <source>
        <dbReference type="Proteomes" id="UP000566819"/>
    </source>
</evidence>
<dbReference type="AlphaFoldDB" id="A0A8H4W0E0"/>
<dbReference type="Proteomes" id="UP000566819">
    <property type="component" value="Unassembled WGS sequence"/>
</dbReference>
<organism evidence="2 3">
    <name type="scientific">Cudoniella acicularis</name>
    <dbReference type="NCBI Taxonomy" id="354080"/>
    <lineage>
        <taxon>Eukaryota</taxon>
        <taxon>Fungi</taxon>
        <taxon>Dikarya</taxon>
        <taxon>Ascomycota</taxon>
        <taxon>Pezizomycotina</taxon>
        <taxon>Leotiomycetes</taxon>
        <taxon>Helotiales</taxon>
        <taxon>Tricladiaceae</taxon>
        <taxon>Cudoniella</taxon>
    </lineage>
</organism>
<dbReference type="EMBL" id="JAAMPI010001147">
    <property type="protein sequence ID" value="KAF4626459.1"/>
    <property type="molecule type" value="Genomic_DNA"/>
</dbReference>
<reference evidence="2 3" key="1">
    <citation type="submission" date="2020-03" db="EMBL/GenBank/DDBJ databases">
        <title>Draft Genome Sequence of Cudoniella acicularis.</title>
        <authorList>
            <person name="Buettner E."/>
            <person name="Kellner H."/>
        </authorList>
    </citation>
    <scope>NUCLEOTIDE SEQUENCE [LARGE SCALE GENOMIC DNA]</scope>
    <source>
        <strain evidence="2 3">DSM 108380</strain>
    </source>
</reference>
<evidence type="ECO:0000256" key="1">
    <source>
        <dbReference type="SAM" id="Coils"/>
    </source>
</evidence>
<protein>
    <submittedName>
        <fullName evidence="2">Uncharacterized protein</fullName>
    </submittedName>
</protein>
<evidence type="ECO:0000313" key="2">
    <source>
        <dbReference type="EMBL" id="KAF4626459.1"/>
    </source>
</evidence>
<feature type="coiled-coil region" evidence="1">
    <location>
        <begin position="36"/>
        <end position="84"/>
    </location>
</feature>